<feature type="transmembrane region" description="Helical" evidence="1">
    <location>
        <begin position="76"/>
        <end position="94"/>
    </location>
</feature>
<evidence type="ECO:0000313" key="2">
    <source>
        <dbReference type="EMBL" id="MBO8446718.1"/>
    </source>
</evidence>
<evidence type="ECO:0000313" key="3">
    <source>
        <dbReference type="Proteomes" id="UP000823637"/>
    </source>
</evidence>
<keyword evidence="1" id="KW-1133">Transmembrane helix</keyword>
<accession>A0A9D9HE47</accession>
<sequence>MAILGFMKQRRPRQFNLKYRYYDEHKERLRESEERVRKQLGMDKKEGYRVDPERIRNSMRDTLEDSRQKKRDMVRLGIVLGFVVICFYLFIHYVL</sequence>
<reference evidence="2" key="1">
    <citation type="submission" date="2020-10" db="EMBL/GenBank/DDBJ databases">
        <authorList>
            <person name="Gilroy R."/>
        </authorList>
    </citation>
    <scope>NUCLEOTIDE SEQUENCE</scope>
    <source>
        <strain evidence="2">D3-1215</strain>
    </source>
</reference>
<dbReference type="EMBL" id="JADIMR010000043">
    <property type="protein sequence ID" value="MBO8446718.1"/>
    <property type="molecule type" value="Genomic_DNA"/>
</dbReference>
<organism evidence="2 3">
    <name type="scientific">Candidatus Enterocola intestinipullorum</name>
    <dbReference type="NCBI Taxonomy" id="2840783"/>
    <lineage>
        <taxon>Bacteria</taxon>
        <taxon>Pseudomonadati</taxon>
        <taxon>Bacteroidota</taxon>
        <taxon>Bacteroidia</taxon>
        <taxon>Bacteroidales</taxon>
        <taxon>Candidatus Enterocola</taxon>
    </lineage>
</organism>
<evidence type="ECO:0000256" key="1">
    <source>
        <dbReference type="SAM" id="Phobius"/>
    </source>
</evidence>
<name>A0A9D9HE47_9BACT</name>
<protein>
    <submittedName>
        <fullName evidence="2">Uncharacterized protein</fullName>
    </submittedName>
</protein>
<dbReference type="AlphaFoldDB" id="A0A9D9HE47"/>
<gene>
    <name evidence="2" type="ORF">IAC32_03100</name>
</gene>
<proteinExistence type="predicted"/>
<dbReference type="Proteomes" id="UP000823637">
    <property type="component" value="Unassembled WGS sequence"/>
</dbReference>
<keyword evidence="1" id="KW-0812">Transmembrane</keyword>
<keyword evidence="1" id="KW-0472">Membrane</keyword>
<reference evidence="2" key="2">
    <citation type="journal article" date="2021" name="PeerJ">
        <title>Extensive microbial diversity within the chicken gut microbiome revealed by metagenomics and culture.</title>
        <authorList>
            <person name="Gilroy R."/>
            <person name="Ravi A."/>
            <person name="Getino M."/>
            <person name="Pursley I."/>
            <person name="Horton D.L."/>
            <person name="Alikhan N.F."/>
            <person name="Baker D."/>
            <person name="Gharbi K."/>
            <person name="Hall N."/>
            <person name="Watson M."/>
            <person name="Adriaenssens E.M."/>
            <person name="Foster-Nyarko E."/>
            <person name="Jarju S."/>
            <person name="Secka A."/>
            <person name="Antonio M."/>
            <person name="Oren A."/>
            <person name="Chaudhuri R.R."/>
            <person name="La Ragione R."/>
            <person name="Hildebrand F."/>
            <person name="Pallen M.J."/>
        </authorList>
    </citation>
    <scope>NUCLEOTIDE SEQUENCE</scope>
    <source>
        <strain evidence="2">D3-1215</strain>
    </source>
</reference>
<comment type="caution">
    <text evidence="2">The sequence shown here is derived from an EMBL/GenBank/DDBJ whole genome shotgun (WGS) entry which is preliminary data.</text>
</comment>